<dbReference type="Pfam" id="PF22622">
    <property type="entry name" value="MFE-2_hydrat-2_N"/>
    <property type="match status" value="1"/>
</dbReference>
<evidence type="ECO:0000259" key="3">
    <source>
        <dbReference type="Pfam" id="PF22622"/>
    </source>
</evidence>
<dbReference type="InterPro" id="IPR029069">
    <property type="entry name" value="HotDog_dom_sf"/>
</dbReference>
<dbReference type="GO" id="GO:0003857">
    <property type="term" value="F:(3S)-3-hydroxyacyl-CoA dehydrogenase (NAD+) activity"/>
    <property type="evidence" value="ECO:0007669"/>
    <property type="project" value="TreeGrafter"/>
</dbReference>
<evidence type="ECO:0000256" key="1">
    <source>
        <dbReference type="SAM" id="MobiDB-lite"/>
    </source>
</evidence>
<dbReference type="GO" id="GO:0006635">
    <property type="term" value="P:fatty acid beta-oxidation"/>
    <property type="evidence" value="ECO:0007669"/>
    <property type="project" value="TreeGrafter"/>
</dbReference>
<gene>
    <name evidence="4" type="ORF">CE154_005480</name>
</gene>
<evidence type="ECO:0000313" key="4">
    <source>
        <dbReference type="EMBL" id="RKJ99192.1"/>
    </source>
</evidence>
<dbReference type="GO" id="GO:0044594">
    <property type="term" value="F:17-beta-hydroxysteroid dehydrogenase (NAD+) activity"/>
    <property type="evidence" value="ECO:0007669"/>
    <property type="project" value="TreeGrafter"/>
</dbReference>
<dbReference type="RefSeq" id="WP_094435851.1">
    <property type="nucleotide sequence ID" value="NZ_NKDB02000001.1"/>
</dbReference>
<feature type="region of interest" description="Disordered" evidence="1">
    <location>
        <begin position="149"/>
        <end position="180"/>
    </location>
</feature>
<dbReference type="EMBL" id="NKDB02000001">
    <property type="protein sequence ID" value="RKJ99192.1"/>
    <property type="molecule type" value="Genomic_DNA"/>
</dbReference>
<accession>A0A3R7HXQ1</accession>
<sequence>MAIHYERLKARAFPTVEQSYTWKDSALYALSVGYAGDPLDERQLGFVYEQGGEPQVAAPTMPVVLATPGFWVREPDTGIDWVNMLHGEQSLVIHKPIPPVATVVSRNTIKAIVDKGRGRGALIVQERVLYDKATGDALATLENQSFCRGDGGFSESGDNGPAGGDPAPAARPAPPARSPDHVVDLATLPQGALLYRLCADLNPLHADPKVARAAGFSQPILHGLASFGIAGHALLRACCGYDPGRLVQMGLRFSSPVFPGETLRTEIWKEADRHQFRVTALERGVVVLTNGTAHIINTNDQETTT</sequence>
<evidence type="ECO:0000313" key="5">
    <source>
        <dbReference type="Proteomes" id="UP000216225"/>
    </source>
</evidence>
<name>A0A3R7HXQ1_9BURK</name>
<dbReference type="AlphaFoldDB" id="A0A3R7HXQ1"/>
<dbReference type="Proteomes" id="UP000216225">
    <property type="component" value="Unassembled WGS sequence"/>
</dbReference>
<reference evidence="4 5" key="1">
    <citation type="submission" date="2018-09" db="EMBL/GenBank/DDBJ databases">
        <title>Genome comparison of Alicycliphilus sp. BQ1, a polyurethanolytic bacterium, with its closest phylogenetic relatives Alicycliphilus denitrificans BC and K601, unable to attack polyurethane.</title>
        <authorList>
            <person name="Loza-Tavera H."/>
            <person name="Lozano L."/>
            <person name="Cevallos M."/>
            <person name="Maya-Lucas O."/>
            <person name="Garcia-Mena J."/>
            <person name="Hernandez J."/>
        </authorList>
    </citation>
    <scope>NUCLEOTIDE SEQUENCE [LARGE SCALE GENOMIC DNA]</scope>
    <source>
        <strain evidence="4 5">BQ1</strain>
    </source>
</reference>
<dbReference type="Pfam" id="PF01575">
    <property type="entry name" value="MaoC_dehydratas"/>
    <property type="match status" value="1"/>
</dbReference>
<dbReference type="GO" id="GO:0004300">
    <property type="term" value="F:enoyl-CoA hydratase activity"/>
    <property type="evidence" value="ECO:0007669"/>
    <property type="project" value="TreeGrafter"/>
</dbReference>
<dbReference type="PANTHER" id="PTHR13078:SF56">
    <property type="entry name" value="PEROXISOMAL MULTIFUNCTIONAL ENZYME TYPE 2"/>
    <property type="match status" value="1"/>
</dbReference>
<dbReference type="CDD" id="cd03448">
    <property type="entry name" value="HDE_HSD"/>
    <property type="match status" value="1"/>
</dbReference>
<organism evidence="4 5">
    <name type="scientific">Alicycliphilus denitrificans</name>
    <dbReference type="NCBI Taxonomy" id="179636"/>
    <lineage>
        <taxon>Bacteria</taxon>
        <taxon>Pseudomonadati</taxon>
        <taxon>Pseudomonadota</taxon>
        <taxon>Betaproteobacteria</taxon>
        <taxon>Burkholderiales</taxon>
        <taxon>Comamonadaceae</taxon>
        <taxon>Alicycliphilus</taxon>
    </lineage>
</organism>
<dbReference type="InterPro" id="IPR054357">
    <property type="entry name" value="MFE-2_N"/>
</dbReference>
<feature type="domain" description="MaoC-like" evidence="2">
    <location>
        <begin position="174"/>
        <end position="288"/>
    </location>
</feature>
<feature type="domain" description="Peroxisomal multifunctional enzyme type 2-like N-terminal" evidence="3">
    <location>
        <begin position="19"/>
        <end position="149"/>
    </location>
</feature>
<proteinExistence type="predicted"/>
<dbReference type="PANTHER" id="PTHR13078">
    <property type="entry name" value="PEROXISOMAL MULTIFUNCTIONAL ENZYME TYPE 2-RELATED"/>
    <property type="match status" value="1"/>
</dbReference>
<protein>
    <submittedName>
        <fullName evidence="4">3-alpha,7-alpha, 12-alpha-trihydroxy-5-beta-cholest-24-enoyl-CoA hydratase</fullName>
    </submittedName>
</protein>
<dbReference type="Gene3D" id="3.10.129.10">
    <property type="entry name" value="Hotdog Thioesterase"/>
    <property type="match status" value="1"/>
</dbReference>
<dbReference type="SUPFAM" id="SSF54637">
    <property type="entry name" value="Thioesterase/thiol ester dehydrase-isomerase"/>
    <property type="match status" value="2"/>
</dbReference>
<comment type="caution">
    <text evidence="4">The sequence shown here is derived from an EMBL/GenBank/DDBJ whole genome shotgun (WGS) entry which is preliminary data.</text>
</comment>
<dbReference type="InterPro" id="IPR002539">
    <property type="entry name" value="MaoC-like_dom"/>
</dbReference>
<evidence type="ECO:0000259" key="2">
    <source>
        <dbReference type="Pfam" id="PF01575"/>
    </source>
</evidence>